<keyword evidence="4" id="KW-1185">Reference proteome</keyword>
<dbReference type="AlphaFoldDB" id="A0A7N1A6J5"/>
<feature type="signal peptide" evidence="1">
    <location>
        <begin position="1"/>
        <end position="24"/>
    </location>
</feature>
<evidence type="ECO:0000259" key="2">
    <source>
        <dbReference type="Pfam" id="PF13462"/>
    </source>
</evidence>
<dbReference type="OMA" id="WRNTIDP"/>
<dbReference type="InterPro" id="IPR012336">
    <property type="entry name" value="Thioredoxin-like_fold"/>
</dbReference>
<dbReference type="CDD" id="cd02972">
    <property type="entry name" value="DsbA_family"/>
    <property type="match status" value="1"/>
</dbReference>
<evidence type="ECO:0000313" key="4">
    <source>
        <dbReference type="Proteomes" id="UP000594263"/>
    </source>
</evidence>
<dbReference type="Proteomes" id="UP000594263">
    <property type="component" value="Unplaced"/>
</dbReference>
<feature type="domain" description="Thioredoxin-like fold" evidence="2">
    <location>
        <begin position="46"/>
        <end position="211"/>
    </location>
</feature>
<keyword evidence="1" id="KW-0732">Signal</keyword>
<feature type="chain" id="PRO_5029720196" description="Thioredoxin-like fold domain-containing protein" evidence="1">
    <location>
        <begin position="25"/>
        <end position="220"/>
    </location>
</feature>
<dbReference type="PANTHER" id="PTHR33875">
    <property type="entry name" value="OS09G0542200 PROTEIN"/>
    <property type="match status" value="1"/>
</dbReference>
<name>A0A7N1A6J5_KALFE</name>
<dbReference type="InterPro" id="IPR036249">
    <property type="entry name" value="Thioredoxin-like_sf"/>
</dbReference>
<dbReference type="EnsemblPlants" id="Kaladp0095s0665.1.v1.1">
    <property type="protein sequence ID" value="Kaladp0095s0665.1.v1.1"/>
    <property type="gene ID" value="Kaladp0095s0665.v1.1"/>
</dbReference>
<reference evidence="3" key="1">
    <citation type="submission" date="2021-01" db="UniProtKB">
        <authorList>
            <consortium name="EnsemblPlants"/>
        </authorList>
    </citation>
    <scope>IDENTIFICATION</scope>
</reference>
<organism evidence="3 4">
    <name type="scientific">Kalanchoe fedtschenkoi</name>
    <name type="common">Lavender scallops</name>
    <name type="synonym">South American air plant</name>
    <dbReference type="NCBI Taxonomy" id="63787"/>
    <lineage>
        <taxon>Eukaryota</taxon>
        <taxon>Viridiplantae</taxon>
        <taxon>Streptophyta</taxon>
        <taxon>Embryophyta</taxon>
        <taxon>Tracheophyta</taxon>
        <taxon>Spermatophyta</taxon>
        <taxon>Magnoliopsida</taxon>
        <taxon>eudicotyledons</taxon>
        <taxon>Gunneridae</taxon>
        <taxon>Pentapetalae</taxon>
        <taxon>Saxifragales</taxon>
        <taxon>Crassulaceae</taxon>
        <taxon>Kalanchoe</taxon>
    </lineage>
</organism>
<accession>A0A7N1A6J5</accession>
<dbReference type="PANTHER" id="PTHR33875:SF2">
    <property type="entry name" value="ACR183CP"/>
    <property type="match status" value="1"/>
</dbReference>
<protein>
    <recommendedName>
        <fullName evidence="2">Thioredoxin-like fold domain-containing protein</fullName>
    </recommendedName>
</protein>
<evidence type="ECO:0000313" key="3">
    <source>
        <dbReference type="EnsemblPlants" id="Kaladp0095s0665.1.v1.1"/>
    </source>
</evidence>
<proteinExistence type="predicted"/>
<sequence>MLTKRNYPTFSLVLILCGGFVCAAVPIPSNLDGFPYRNKPVDPGTVVIDAFFDPICPYSRDAWPPLKRALRHYGRRLALTLHPFPLPYHDNAFVASRALHIVNGLNNSATYRMLEAFFSHQEKFYNNNTKSKSKDDTVDEVVDFVSHVTGKSYKPSVKSAFQDRLTDLITRVSFKYACSRGVTGTPSFFINGFQLAGDDQIDYKGWRSILDPLIKKQSAK</sequence>
<dbReference type="SUPFAM" id="SSF52833">
    <property type="entry name" value="Thioredoxin-like"/>
    <property type="match status" value="1"/>
</dbReference>
<evidence type="ECO:0000256" key="1">
    <source>
        <dbReference type="SAM" id="SignalP"/>
    </source>
</evidence>
<dbReference type="Gramene" id="Kaladp0095s0665.1.v1.1">
    <property type="protein sequence ID" value="Kaladp0095s0665.1.v1.1"/>
    <property type="gene ID" value="Kaladp0095s0665.v1.1"/>
</dbReference>
<dbReference type="Pfam" id="PF13462">
    <property type="entry name" value="Thioredoxin_4"/>
    <property type="match status" value="1"/>
</dbReference>
<dbReference type="Gene3D" id="3.40.30.10">
    <property type="entry name" value="Glutaredoxin"/>
    <property type="match status" value="1"/>
</dbReference>